<dbReference type="RefSeq" id="WP_212751274.1">
    <property type="nucleotide sequence ID" value="NZ_PNCL01000343.1"/>
</dbReference>
<name>A0A5S3XAT1_9GAMM</name>
<dbReference type="AlphaFoldDB" id="A0A5S3XAT1"/>
<proteinExistence type="predicted"/>
<sequence>TTTQNLTLYYSRIVIPKMKPVIKNTLYQLKNWNEQLKNTRITLNTLDSPLAPTVSNEYQAFTQLTNQAND</sequence>
<accession>A0A5S3XAT1</accession>
<protein>
    <submittedName>
        <fullName evidence="1">Uncharacterized protein</fullName>
    </submittedName>
</protein>
<reference evidence="1 2" key="1">
    <citation type="submission" date="2017-12" db="EMBL/GenBank/DDBJ databases">
        <authorList>
            <person name="Paulsen S."/>
            <person name="Gram L.K."/>
        </authorList>
    </citation>
    <scope>NUCLEOTIDE SEQUENCE [LARGE SCALE GENOMIC DNA]</scope>
    <source>
        <strain evidence="1 2">S2231</strain>
    </source>
</reference>
<comment type="caution">
    <text evidence="1">The sequence shown here is derived from an EMBL/GenBank/DDBJ whole genome shotgun (WGS) entry which is preliminary data.</text>
</comment>
<evidence type="ECO:0000313" key="2">
    <source>
        <dbReference type="Proteomes" id="UP000307706"/>
    </source>
</evidence>
<feature type="non-terminal residue" evidence="1">
    <location>
        <position position="1"/>
    </location>
</feature>
<gene>
    <name evidence="1" type="ORF">CWB96_23040</name>
</gene>
<dbReference type="Proteomes" id="UP000307706">
    <property type="component" value="Unassembled WGS sequence"/>
</dbReference>
<evidence type="ECO:0000313" key="1">
    <source>
        <dbReference type="EMBL" id="TMP49747.1"/>
    </source>
</evidence>
<organism evidence="1 2">
    <name type="scientific">Pseudoalteromonas citrea</name>
    <dbReference type="NCBI Taxonomy" id="43655"/>
    <lineage>
        <taxon>Bacteria</taxon>
        <taxon>Pseudomonadati</taxon>
        <taxon>Pseudomonadota</taxon>
        <taxon>Gammaproteobacteria</taxon>
        <taxon>Alteromonadales</taxon>
        <taxon>Pseudoalteromonadaceae</taxon>
        <taxon>Pseudoalteromonas</taxon>
    </lineage>
</organism>
<reference evidence="2" key="2">
    <citation type="submission" date="2019-06" db="EMBL/GenBank/DDBJ databases">
        <title>Co-occurence of chitin degradation, pigmentation and bioactivity in marine Pseudoalteromonas.</title>
        <authorList>
            <person name="Sonnenschein E.C."/>
            <person name="Bech P.K."/>
        </authorList>
    </citation>
    <scope>NUCLEOTIDE SEQUENCE [LARGE SCALE GENOMIC DNA]</scope>
    <source>
        <strain evidence="2">S2231</strain>
    </source>
</reference>
<dbReference type="EMBL" id="PNCL01000343">
    <property type="protein sequence ID" value="TMP49747.1"/>
    <property type="molecule type" value="Genomic_DNA"/>
</dbReference>